<organism evidence="1 2">
    <name type="scientific">Bacillus phage Hakuna</name>
    <dbReference type="NCBI Taxonomy" id="1486659"/>
    <lineage>
        <taxon>Viruses</taxon>
        <taxon>Duplodnaviria</taxon>
        <taxon>Heunggongvirae</taxon>
        <taxon>Uroviricota</taxon>
        <taxon>Caudoviricetes</taxon>
        <taxon>Herelleviridae</taxon>
        <taxon>Bastillevirinae</taxon>
        <taxon>Wphvirus</taxon>
        <taxon>Wphvirus hakuna</taxon>
    </lineage>
</organism>
<dbReference type="RefSeq" id="YP_009036541.1">
    <property type="nucleotide sequence ID" value="NC_024213.1"/>
</dbReference>
<evidence type="ECO:0000313" key="2">
    <source>
        <dbReference type="Proteomes" id="UP000026900"/>
    </source>
</evidence>
<dbReference type="KEGG" id="vg:19526092"/>
<name>A0A024B0X4_9CAUD</name>
<accession>A0A024B0X4</accession>
<proteinExistence type="predicted"/>
<keyword evidence="2" id="KW-1185">Reference proteome</keyword>
<dbReference type="EMBL" id="KJ489399">
    <property type="protein sequence ID" value="AHZ10110.1"/>
    <property type="molecule type" value="Genomic_DNA"/>
</dbReference>
<sequence>MTEFKLGSIVDNMMNIKDETIKEQISKIVDLEFENYDLKNKKKNLEDDVKFIYKVCGGWIGLCYDWAREAEKDREHYYYTDEEIDAKKSKYMERAQALREVRELIARTRENRDF</sequence>
<dbReference type="Proteomes" id="UP000026900">
    <property type="component" value="Segment"/>
</dbReference>
<protein>
    <submittedName>
        <fullName evidence="1">Uncharacterized protein</fullName>
    </submittedName>
</protein>
<dbReference type="GeneID" id="19526092"/>
<evidence type="ECO:0000313" key="1">
    <source>
        <dbReference type="EMBL" id="AHZ10110.1"/>
    </source>
</evidence>
<reference evidence="2" key="1">
    <citation type="submission" date="2014-09" db="EMBL/GenBank/DDBJ databases">
        <authorList>
            <person name="Sauder A.B."/>
            <person name="McKenzie Q.R."/>
            <person name="Temple L.M."/>
            <person name="Alexis B.K."/>
            <person name="Al-Atrache Z."/>
            <person name="Lewis L.O."/>
            <person name="Loesser-Casey K.E."/>
            <person name="Mitchell K.J."/>
        </authorList>
    </citation>
    <scope>NUCLEOTIDE SEQUENCE [LARGE SCALE GENOMIC DNA]</scope>
</reference>